<protein>
    <submittedName>
        <fullName evidence="2">Uncharacterized protein</fullName>
    </submittedName>
</protein>
<dbReference type="RefSeq" id="WP_259858829.1">
    <property type="nucleotide sequence ID" value="NZ_BAAAST010000141.1"/>
</dbReference>
<evidence type="ECO:0000256" key="1">
    <source>
        <dbReference type="SAM" id="MobiDB-lite"/>
    </source>
</evidence>
<accession>A0ABY5VVD0</accession>
<gene>
    <name evidence="2" type="ORF">Dfulv_39030</name>
</gene>
<reference evidence="2" key="2">
    <citation type="submission" date="2022-09" db="EMBL/GenBank/DDBJ databases">
        <title>Biosynthetic gene clusters of Dactylosporangioum fulvum.</title>
        <authorList>
            <person name="Caradec T."/>
        </authorList>
    </citation>
    <scope>NUCLEOTIDE SEQUENCE</scope>
    <source>
        <strain evidence="2">NRRL B-16292</strain>
    </source>
</reference>
<feature type="region of interest" description="Disordered" evidence="1">
    <location>
        <begin position="145"/>
        <end position="169"/>
    </location>
</feature>
<organism evidence="2 3">
    <name type="scientific">Dactylosporangium fulvum</name>
    <dbReference type="NCBI Taxonomy" id="53359"/>
    <lineage>
        <taxon>Bacteria</taxon>
        <taxon>Bacillati</taxon>
        <taxon>Actinomycetota</taxon>
        <taxon>Actinomycetes</taxon>
        <taxon>Micromonosporales</taxon>
        <taxon>Micromonosporaceae</taxon>
        <taxon>Dactylosporangium</taxon>
    </lineage>
</organism>
<sequence>MAHLAMSSPLAPVVAALEGLRRRHPDVLACIVPGLLLGPDEIGPGGTAMRATDLRALAVLVVAGWTRARRVPLLFPDATFLNRAGQLGIRRADVAVLEGDPAAGRHGVVVARDKGELLAVVQDNLCALAAGPGLASKIRELTEEWSTPHHEQRDLHLSGRAGAVERHHP</sequence>
<proteinExistence type="predicted"/>
<evidence type="ECO:0000313" key="2">
    <source>
        <dbReference type="EMBL" id="UWP81066.1"/>
    </source>
</evidence>
<dbReference type="Proteomes" id="UP001059617">
    <property type="component" value="Chromosome"/>
</dbReference>
<keyword evidence="3" id="KW-1185">Reference proteome</keyword>
<reference evidence="2" key="1">
    <citation type="submission" date="2021-04" db="EMBL/GenBank/DDBJ databases">
        <authorList>
            <person name="Hartkoorn R.C."/>
            <person name="Beaudoing E."/>
            <person name="Hot D."/>
        </authorList>
    </citation>
    <scope>NUCLEOTIDE SEQUENCE</scope>
    <source>
        <strain evidence="2">NRRL B-16292</strain>
    </source>
</reference>
<dbReference type="EMBL" id="CP073720">
    <property type="protein sequence ID" value="UWP81066.1"/>
    <property type="molecule type" value="Genomic_DNA"/>
</dbReference>
<evidence type="ECO:0000313" key="3">
    <source>
        <dbReference type="Proteomes" id="UP001059617"/>
    </source>
</evidence>
<name>A0ABY5VVD0_9ACTN</name>